<feature type="domain" description="Cryptochrome/DNA photolyase FAD-binding" evidence="1">
    <location>
        <begin position="304"/>
        <end position="398"/>
    </location>
</feature>
<evidence type="ECO:0000313" key="2">
    <source>
        <dbReference type="EMBL" id="QWG03840.1"/>
    </source>
</evidence>
<dbReference type="KEGG" id="fya:KMW28_09765"/>
<dbReference type="InterPro" id="IPR007357">
    <property type="entry name" value="PhrB-like"/>
</dbReference>
<dbReference type="InterPro" id="IPR036134">
    <property type="entry name" value="Crypto/Photolyase_FAD-like_sf"/>
</dbReference>
<dbReference type="RefSeq" id="WP_169665319.1">
    <property type="nucleotide sequence ID" value="NZ_CP076132.1"/>
</dbReference>
<dbReference type="Gene3D" id="1.25.40.80">
    <property type="match status" value="1"/>
</dbReference>
<dbReference type="Pfam" id="PF03441">
    <property type="entry name" value="FAD_binding_7"/>
    <property type="match status" value="1"/>
</dbReference>
<dbReference type="InterPro" id="IPR005101">
    <property type="entry name" value="Cryptochr/Photolyase_FAD-bd"/>
</dbReference>
<dbReference type="Gene3D" id="1.10.579.10">
    <property type="entry name" value="DNA Cyclobutane Dipyrimidine Photolyase, subunit A, domain 3"/>
    <property type="match status" value="1"/>
</dbReference>
<evidence type="ECO:0000259" key="1">
    <source>
        <dbReference type="Pfam" id="PF03441"/>
    </source>
</evidence>
<dbReference type="EMBL" id="CP076132">
    <property type="protein sequence ID" value="QWG03840.1"/>
    <property type="molecule type" value="Genomic_DNA"/>
</dbReference>
<reference evidence="2 3" key="1">
    <citation type="submission" date="2021-05" db="EMBL/GenBank/DDBJ databases">
        <title>Comparative genomic studies on the polysaccharide-degrading batcterial strains of the Flammeovirga genus.</title>
        <authorList>
            <person name="Zewei F."/>
            <person name="Zheng Z."/>
            <person name="Yu L."/>
            <person name="Ruyue G."/>
            <person name="Yanhong M."/>
            <person name="Yuanyuan C."/>
            <person name="Jingyan G."/>
            <person name="Wenjun H."/>
        </authorList>
    </citation>
    <scope>NUCLEOTIDE SEQUENCE [LARGE SCALE GENOMIC DNA]</scope>
    <source>
        <strain evidence="2 3">NBRC:100898</strain>
    </source>
</reference>
<gene>
    <name evidence="2" type="ORF">KMW28_09765</name>
</gene>
<proteinExistence type="predicted"/>
<dbReference type="Gene3D" id="1.10.10.1710">
    <property type="entry name" value="Deoxyribodipyrimidine photolyase-related"/>
    <property type="match status" value="1"/>
</dbReference>
<sequence length="501" mass="59670">MSKSAALIYPHQLFKHSPLFEKEVECFFIIEEPLFFGQYNFHKQKIAYHRATMKFYEDYLKSKNYKVTYLDYTFLIKYDVFKILQSEGYHQVVCLDVADDWLSQKIIKGCDTNTLQLEWMNSLLHINSKLDNETYFKANKKKYYHSQFYKQQRTQLGILVDENNNPVGGQWSFDTENRKKYPAKKAPPSIKPVPKNTYWEEAYNYVEKQFKDNFGEIEKQPIYPITFNDSDVWLDDFLNVRFSEFGIYEDAIVASESFLNHSVLTPMLNIGLLTPHEILAKAKYKFEVDDIPLNSYEGFIRQIIGWREFIRGIYEANGRKERSTNFWKFDKKMPDSLYHGTTGLPPIDQTIKKIKETAYCHHIERLMILGNFMLLCEIDPDEVYQWFMELFIDAYDWVMVTNIYGMSQFADGGLMASKPYISSSNYIIKMSNYKKGEWQLVWDGLFWRFMDKHRDFLMKNPRLSMLIKNYDKMDPDKKEKLMNHAEQFLLTHQLPQKALFN</sequence>
<evidence type="ECO:0000313" key="3">
    <source>
        <dbReference type="Proteomes" id="UP000678679"/>
    </source>
</evidence>
<organism evidence="2 3">
    <name type="scientific">Flammeovirga yaeyamensis</name>
    <dbReference type="NCBI Taxonomy" id="367791"/>
    <lineage>
        <taxon>Bacteria</taxon>
        <taxon>Pseudomonadati</taxon>
        <taxon>Bacteroidota</taxon>
        <taxon>Cytophagia</taxon>
        <taxon>Cytophagales</taxon>
        <taxon>Flammeovirgaceae</taxon>
        <taxon>Flammeovirga</taxon>
    </lineage>
</organism>
<dbReference type="InterPro" id="IPR052551">
    <property type="entry name" value="UV-DNA_repair_photolyase"/>
</dbReference>
<name>A0AAX1N8G7_9BACT</name>
<accession>A0AAX1N8G7</accession>
<protein>
    <submittedName>
        <fullName evidence="2">Cryptochrome/photolyase family protein</fullName>
    </submittedName>
</protein>
<dbReference type="Pfam" id="PF04244">
    <property type="entry name" value="DPRP"/>
    <property type="match status" value="1"/>
</dbReference>
<dbReference type="Proteomes" id="UP000678679">
    <property type="component" value="Chromosome 1"/>
</dbReference>
<keyword evidence="3" id="KW-1185">Reference proteome</keyword>
<dbReference type="InterPro" id="IPR014729">
    <property type="entry name" value="Rossmann-like_a/b/a_fold"/>
</dbReference>
<dbReference type="AlphaFoldDB" id="A0AAX1N8G7"/>
<dbReference type="PANTHER" id="PTHR38657">
    <property type="entry name" value="SLR1343 PROTEIN"/>
    <property type="match status" value="1"/>
</dbReference>
<dbReference type="Gene3D" id="3.40.50.620">
    <property type="entry name" value="HUPs"/>
    <property type="match status" value="1"/>
</dbReference>
<dbReference type="SUPFAM" id="SSF48173">
    <property type="entry name" value="Cryptochrome/photolyase FAD-binding domain"/>
    <property type="match status" value="1"/>
</dbReference>
<dbReference type="PANTHER" id="PTHR38657:SF1">
    <property type="entry name" value="SLR1343 PROTEIN"/>
    <property type="match status" value="1"/>
</dbReference>